<evidence type="ECO:0000313" key="1">
    <source>
        <dbReference type="EMBL" id="GAF96605.1"/>
    </source>
</evidence>
<name>X0V7J0_9ZZZZ</name>
<sequence>IGDKVKVLRKSTYEEYDLWHDLWMPEMNKSIGNEYTIIKCIPNEITWGAEYCKYRLDDSTHLNFPEFVLQGTDIPIGQQLEFPFMSAMDGI</sequence>
<feature type="non-terminal residue" evidence="1">
    <location>
        <position position="1"/>
    </location>
</feature>
<gene>
    <name evidence="1" type="ORF">S01H1_32256</name>
</gene>
<protein>
    <submittedName>
        <fullName evidence="1">Uncharacterized protein</fullName>
    </submittedName>
</protein>
<dbReference type="EMBL" id="BARS01019959">
    <property type="protein sequence ID" value="GAF96605.1"/>
    <property type="molecule type" value="Genomic_DNA"/>
</dbReference>
<dbReference type="AlphaFoldDB" id="X0V7J0"/>
<organism evidence="1">
    <name type="scientific">marine sediment metagenome</name>
    <dbReference type="NCBI Taxonomy" id="412755"/>
    <lineage>
        <taxon>unclassified sequences</taxon>
        <taxon>metagenomes</taxon>
        <taxon>ecological metagenomes</taxon>
    </lineage>
</organism>
<reference evidence="1" key="1">
    <citation type="journal article" date="2014" name="Front. Microbiol.">
        <title>High frequency of phylogenetically diverse reductive dehalogenase-homologous genes in deep subseafloor sedimentary metagenomes.</title>
        <authorList>
            <person name="Kawai M."/>
            <person name="Futagami T."/>
            <person name="Toyoda A."/>
            <person name="Takaki Y."/>
            <person name="Nishi S."/>
            <person name="Hori S."/>
            <person name="Arai W."/>
            <person name="Tsubouchi T."/>
            <person name="Morono Y."/>
            <person name="Uchiyama I."/>
            <person name="Ito T."/>
            <person name="Fujiyama A."/>
            <person name="Inagaki F."/>
            <person name="Takami H."/>
        </authorList>
    </citation>
    <scope>NUCLEOTIDE SEQUENCE</scope>
    <source>
        <strain evidence="1">Expedition CK06-06</strain>
    </source>
</reference>
<accession>X0V7J0</accession>
<comment type="caution">
    <text evidence="1">The sequence shown here is derived from an EMBL/GenBank/DDBJ whole genome shotgun (WGS) entry which is preliminary data.</text>
</comment>
<proteinExistence type="predicted"/>